<accession>A0ACB7P7P3</accession>
<dbReference type="Proteomes" id="UP000724584">
    <property type="component" value="Unassembled WGS sequence"/>
</dbReference>
<keyword evidence="2" id="KW-1185">Reference proteome</keyword>
<dbReference type="EMBL" id="JAGIZQ010000004">
    <property type="protein sequence ID" value="KAH6632221.1"/>
    <property type="molecule type" value="Genomic_DNA"/>
</dbReference>
<sequence length="680" mass="74633">MYPAIPGQPRGRSRRHGSALRDDPVTEAAATAPIHSSSRRNHARFRPNSPSPSDVGPSKRAVAAPAPELSSGQEPRGHNEAQGTDRHTIVPRNDRQLAGFVGVFPAAVLAILFAVLCASFLLAPAPDSISGLGPDKVAIKAAPSPADDLAMVSDLYANASTAINIPRHNLNITLALDAPGLIRINATSWLPETTLYFERNLSKDQIRREEGKRLPAEYAPFIVDFLNTTMTLEMANTLWPVAIHAATDLLAAGLGRQHPDYPALRAPLFRLREGNGRDILTDARRLWGVLRTQASSWPYRAQRDDLIGWLEAVARTTKSRTAAQNVSRSGNPPQLTIGAQVPTFQQLLERDGGRQQALSKLLAGIGLSEDAFSQLKEIHAALSRHRKDGALDIGVGMSTLYQTFPGLCWGQNARDLLHAVAESRCSGNYTSKKRRYPISPYGWGDYQALGGVWDAVCDTNALLSDVQALAEGVRDRVRAAVAERGGISLLERISGYISKHSIVRRMETLDRALHTLHSLRLGLRPQTWMLANMASNMLRACVLQDELRQRVRALQRSQSAWWDLEWDDARETVNLTVVTFPPANETARQLRAAMQRIIDRRDPLVGNWVTGSAATALEELVLPGWIDRLGLGGLPLEPRKADAEFDYPPHARWANMSASLKPRSKKPKTGTMEEPTGKSV</sequence>
<comment type="caution">
    <text evidence="1">The sequence shown here is derived from an EMBL/GenBank/DDBJ whole genome shotgun (WGS) entry which is preliminary data.</text>
</comment>
<organism evidence="1 2">
    <name type="scientific">Chaetomium tenue</name>
    <dbReference type="NCBI Taxonomy" id="1854479"/>
    <lineage>
        <taxon>Eukaryota</taxon>
        <taxon>Fungi</taxon>
        <taxon>Dikarya</taxon>
        <taxon>Ascomycota</taxon>
        <taxon>Pezizomycotina</taxon>
        <taxon>Sordariomycetes</taxon>
        <taxon>Sordariomycetidae</taxon>
        <taxon>Sordariales</taxon>
        <taxon>Chaetomiaceae</taxon>
        <taxon>Chaetomium</taxon>
    </lineage>
</organism>
<reference evidence="1 2" key="1">
    <citation type="journal article" date="2021" name="Nat. Commun.">
        <title>Genetic determinants of endophytism in the Arabidopsis root mycobiome.</title>
        <authorList>
            <person name="Mesny F."/>
            <person name="Miyauchi S."/>
            <person name="Thiergart T."/>
            <person name="Pickel B."/>
            <person name="Atanasova L."/>
            <person name="Karlsson M."/>
            <person name="Huettel B."/>
            <person name="Barry K.W."/>
            <person name="Haridas S."/>
            <person name="Chen C."/>
            <person name="Bauer D."/>
            <person name="Andreopoulos W."/>
            <person name="Pangilinan J."/>
            <person name="LaButti K."/>
            <person name="Riley R."/>
            <person name="Lipzen A."/>
            <person name="Clum A."/>
            <person name="Drula E."/>
            <person name="Henrissat B."/>
            <person name="Kohler A."/>
            <person name="Grigoriev I.V."/>
            <person name="Martin F.M."/>
            <person name="Hacquard S."/>
        </authorList>
    </citation>
    <scope>NUCLEOTIDE SEQUENCE [LARGE SCALE GENOMIC DNA]</scope>
    <source>
        <strain evidence="1 2">MPI-SDFR-AT-0079</strain>
    </source>
</reference>
<name>A0ACB7P7P3_9PEZI</name>
<gene>
    <name evidence="1" type="ORF">F5144DRAFT_245463</name>
</gene>
<proteinExistence type="predicted"/>
<evidence type="ECO:0000313" key="2">
    <source>
        <dbReference type="Proteomes" id="UP000724584"/>
    </source>
</evidence>
<evidence type="ECO:0000313" key="1">
    <source>
        <dbReference type="EMBL" id="KAH6632221.1"/>
    </source>
</evidence>
<protein>
    <submittedName>
        <fullName evidence="1">Uncharacterized protein</fullName>
    </submittedName>
</protein>